<dbReference type="STRING" id="1273541.Pyrde_2008"/>
<reference evidence="2 4" key="2">
    <citation type="submission" date="2017-05" db="EMBL/GenBank/DDBJ databases">
        <title>The draft genome of the hyperthermophilic archaeon 'Pyrodictium delaneyi strain Hulk', an iron and nitrate reducer, reveals the capacity for sulfate reduction.</title>
        <authorList>
            <person name="Demey L.M."/>
            <person name="Miller C."/>
            <person name="Manzella M."/>
            <person name="Reguera G."/>
            <person name="Kashefi K."/>
        </authorList>
    </citation>
    <scope>NUCLEOTIDE SEQUENCE [LARGE SCALE GENOMIC DNA]</scope>
    <source>
        <strain evidence="2 4">Hulk</strain>
    </source>
</reference>
<dbReference type="SUPFAM" id="SSF55282">
    <property type="entry name" value="RL5-like"/>
    <property type="match status" value="1"/>
</dbReference>
<dbReference type="EMBL" id="CP013011">
    <property type="protein sequence ID" value="ALL02051.1"/>
    <property type="molecule type" value="Genomic_DNA"/>
</dbReference>
<dbReference type="InterPro" id="IPR022803">
    <property type="entry name" value="Ribosomal_uL5_dom_sf"/>
</dbReference>
<dbReference type="GeneID" id="26100347"/>
<dbReference type="PANTHER" id="PTHR38816">
    <property type="entry name" value="EXOSOME SUBUNIT, DUF54 FAMILY-RELATED"/>
    <property type="match status" value="1"/>
</dbReference>
<organism evidence="1 3">
    <name type="scientific">Pyrodictium delaneyi</name>
    <dbReference type="NCBI Taxonomy" id="1273541"/>
    <lineage>
        <taxon>Archaea</taxon>
        <taxon>Thermoproteota</taxon>
        <taxon>Thermoprotei</taxon>
        <taxon>Desulfurococcales</taxon>
        <taxon>Pyrodictiaceae</taxon>
        <taxon>Pyrodictium</taxon>
    </lineage>
</organism>
<keyword evidence="4" id="KW-1185">Reference proteome</keyword>
<dbReference type="PANTHER" id="PTHR38816:SF1">
    <property type="entry name" value="EXOSOME SUBUNIT"/>
    <property type="match status" value="1"/>
</dbReference>
<evidence type="ECO:0000313" key="4">
    <source>
        <dbReference type="Proteomes" id="UP000196694"/>
    </source>
</evidence>
<gene>
    <name evidence="2" type="ORF">Pdsh_03475</name>
    <name evidence="1" type="ORF">Pyrde_2008</name>
</gene>
<proteinExistence type="predicted"/>
<evidence type="ECO:0000313" key="3">
    <source>
        <dbReference type="Proteomes" id="UP000058613"/>
    </source>
</evidence>
<dbReference type="KEGG" id="pdl:Pyrde_2008"/>
<dbReference type="RefSeq" id="WP_055410469.1">
    <property type="nucleotide sequence ID" value="NZ_CP013011.1"/>
</dbReference>
<dbReference type="AlphaFoldDB" id="A0A0P0N5W6"/>
<dbReference type="OrthoDB" id="10874at2157"/>
<evidence type="ECO:0000313" key="1">
    <source>
        <dbReference type="EMBL" id="ALL02051.1"/>
    </source>
</evidence>
<dbReference type="Proteomes" id="UP000058613">
    <property type="component" value="Chromosome"/>
</dbReference>
<dbReference type="Pfam" id="PF01877">
    <property type="entry name" value="RNA_binding"/>
    <property type="match status" value="1"/>
</dbReference>
<protein>
    <recommendedName>
        <fullName evidence="5">Exosome protein</fullName>
    </recommendedName>
</protein>
<accession>A0A0P0N5W6</accession>
<dbReference type="Gene3D" id="3.30.1440.10">
    <property type="match status" value="1"/>
</dbReference>
<sequence>MSAPSKVIRVEIAAHAHATEDVNRVKQAILNIVPESLHEKVEFTLYTLEGHYNNPITRIVVRLEGNAAEEFVRGLAERLDKESKKIIAMMLENRYDAKQGRFYLRFSKQDAFLGELRFYDGDDVIHVMINLRGTPRLDKAINVLKELGLVS</sequence>
<evidence type="ECO:0008006" key="5">
    <source>
        <dbReference type="Google" id="ProtNLM"/>
    </source>
</evidence>
<reference evidence="1 3" key="1">
    <citation type="submission" date="2015-10" db="EMBL/GenBank/DDBJ databases">
        <title>Complete genome sequence of hyperthermophilic archaeon Pyrodictium delaneyi Su06.</title>
        <authorList>
            <person name="Jung J.-H."/>
            <person name="Lin J."/>
            <person name="Holden J.F."/>
            <person name="Park C.-S."/>
        </authorList>
    </citation>
    <scope>NUCLEOTIDE SEQUENCE [LARGE SCALE GENOMIC DNA]</scope>
    <source>
        <strain evidence="1 3">Su06</strain>
    </source>
</reference>
<evidence type="ECO:0000313" key="2">
    <source>
        <dbReference type="EMBL" id="OWJ54789.1"/>
    </source>
</evidence>
<dbReference type="EMBL" id="NCQP01000002">
    <property type="protein sequence ID" value="OWJ54789.1"/>
    <property type="molecule type" value="Genomic_DNA"/>
</dbReference>
<name>A0A0P0N5W6_9CREN</name>
<dbReference type="InterPro" id="IPR002739">
    <property type="entry name" value="PAB1135-like"/>
</dbReference>
<dbReference type="Proteomes" id="UP000196694">
    <property type="component" value="Unassembled WGS sequence"/>
</dbReference>